<evidence type="ECO:0000313" key="8">
    <source>
        <dbReference type="RefSeq" id="XP_022289571.1"/>
    </source>
</evidence>
<dbReference type="InterPro" id="IPR002123">
    <property type="entry name" value="Plipid/glycerol_acylTrfase"/>
</dbReference>
<dbReference type="Proteomes" id="UP000694844">
    <property type="component" value="Chromosome 6"/>
</dbReference>
<dbReference type="PANTHER" id="PTHR10983">
    <property type="entry name" value="1-ACYLGLYCEROL-3-PHOSPHATE ACYLTRANSFERASE-RELATED"/>
    <property type="match status" value="1"/>
</dbReference>
<dbReference type="KEGG" id="cvn:111101391"/>
<keyword evidence="5" id="KW-0812">Transmembrane</keyword>
<keyword evidence="5" id="KW-0472">Membrane</keyword>
<dbReference type="GO" id="GO:0003841">
    <property type="term" value="F:1-acylglycerol-3-phosphate O-acyltransferase activity"/>
    <property type="evidence" value="ECO:0007669"/>
    <property type="project" value="TreeGrafter"/>
</dbReference>
<feature type="region of interest" description="Disordered" evidence="4">
    <location>
        <begin position="371"/>
        <end position="393"/>
    </location>
</feature>
<evidence type="ECO:0000256" key="2">
    <source>
        <dbReference type="ARBA" id="ARBA00022679"/>
    </source>
</evidence>
<sequence>MSGSWKSWPIWFLLFAYVFFVSTLFLNFLQLLSLVIWPFDKTLFRKVNYYLAYASWCQFTSVGQWWAGCECVLHMDPEERRHLAREHMMVIMNHKYEIDWLMAWILAERIRMLGTTKIYGKKELQLIPLIGWAWWFTESLFLKRDWTKDKEIIQQGVRTAVEYPDNYWVTLLLFPEGTRLTEKKLENSHIVAKEKGYPIMKHHLLPRPKGFAYSIQELKGKLNAVYDATVVFDEGYPSLMDVLHGKKIMSRIRARRYEVKDLPDSEEDLSEWLRNLFKEKDDVVEKFYQTKELDRPGFLIPKRYNDLIMHLFWIIVTLVPLLFYLVNVLFYGSLLHKAIVALVFVLVNLLANYMIGYTQLEKGSAYGKEITKKKAGDSGSSDVKSESQLKKES</sequence>
<dbReference type="PANTHER" id="PTHR10983:SF24">
    <property type="entry name" value="1-ACYLGLYCEROL-3-PHOSPHATE O-ACYLTRANSFERASE 3, ISOFORM E-RELATED"/>
    <property type="match status" value="1"/>
</dbReference>
<feature type="transmembrane region" description="Helical" evidence="5">
    <location>
        <begin position="311"/>
        <end position="332"/>
    </location>
</feature>
<dbReference type="InterPro" id="IPR032098">
    <property type="entry name" value="Acyltransf_C"/>
</dbReference>
<dbReference type="SMART" id="SM00563">
    <property type="entry name" value="PlsC"/>
    <property type="match status" value="1"/>
</dbReference>
<protein>
    <submittedName>
        <fullName evidence="8">1-acyl-sn-glycerol-3-phosphate acyltransferase delta-like</fullName>
    </submittedName>
</protein>
<keyword evidence="2" id="KW-0808">Transferase</keyword>
<feature type="domain" description="Phospholipid/glycerol acyltransferase" evidence="6">
    <location>
        <begin position="88"/>
        <end position="212"/>
    </location>
</feature>
<gene>
    <name evidence="8" type="primary">LOC111101391</name>
</gene>
<feature type="compositionally biased region" description="Basic and acidic residues" evidence="4">
    <location>
        <begin position="383"/>
        <end position="393"/>
    </location>
</feature>
<evidence type="ECO:0000256" key="1">
    <source>
        <dbReference type="ARBA" id="ARBA00008655"/>
    </source>
</evidence>
<proteinExistence type="inferred from homology"/>
<evidence type="ECO:0000259" key="6">
    <source>
        <dbReference type="SMART" id="SM00563"/>
    </source>
</evidence>
<name>A0A8B8ADN5_CRAVI</name>
<dbReference type="OrthoDB" id="189226at2759"/>
<accession>A0A8B8ADN5</accession>
<dbReference type="RefSeq" id="XP_022289571.1">
    <property type="nucleotide sequence ID" value="XM_022433863.1"/>
</dbReference>
<feature type="transmembrane region" description="Helical" evidence="5">
    <location>
        <begin position="12"/>
        <end position="37"/>
    </location>
</feature>
<comment type="similarity">
    <text evidence="1">Belongs to the 1-acyl-sn-glycerol-3-phosphate acyltransferase family.</text>
</comment>
<reference evidence="8" key="1">
    <citation type="submission" date="2025-08" db="UniProtKB">
        <authorList>
            <consortium name="RefSeq"/>
        </authorList>
    </citation>
    <scope>IDENTIFICATION</scope>
    <source>
        <tissue evidence="8">Whole sample</tissue>
    </source>
</reference>
<keyword evidence="3" id="KW-0012">Acyltransferase</keyword>
<dbReference type="Pfam" id="PF16076">
    <property type="entry name" value="Acyltransf_C"/>
    <property type="match status" value="1"/>
</dbReference>
<evidence type="ECO:0000313" key="7">
    <source>
        <dbReference type="Proteomes" id="UP000694844"/>
    </source>
</evidence>
<dbReference type="SUPFAM" id="SSF69593">
    <property type="entry name" value="Glycerol-3-phosphate (1)-acyltransferase"/>
    <property type="match status" value="1"/>
</dbReference>
<dbReference type="CDD" id="cd07990">
    <property type="entry name" value="LPLAT_LCLAT1-like"/>
    <property type="match status" value="1"/>
</dbReference>
<evidence type="ECO:0000256" key="5">
    <source>
        <dbReference type="SAM" id="Phobius"/>
    </source>
</evidence>
<dbReference type="Pfam" id="PF01553">
    <property type="entry name" value="Acyltransferase"/>
    <property type="match status" value="1"/>
</dbReference>
<keyword evidence="5" id="KW-1133">Transmembrane helix</keyword>
<evidence type="ECO:0000256" key="4">
    <source>
        <dbReference type="SAM" id="MobiDB-lite"/>
    </source>
</evidence>
<dbReference type="GeneID" id="111101391"/>
<organism evidence="7 8">
    <name type="scientific">Crassostrea virginica</name>
    <name type="common">Eastern oyster</name>
    <dbReference type="NCBI Taxonomy" id="6565"/>
    <lineage>
        <taxon>Eukaryota</taxon>
        <taxon>Metazoa</taxon>
        <taxon>Spiralia</taxon>
        <taxon>Lophotrochozoa</taxon>
        <taxon>Mollusca</taxon>
        <taxon>Bivalvia</taxon>
        <taxon>Autobranchia</taxon>
        <taxon>Pteriomorphia</taxon>
        <taxon>Ostreida</taxon>
        <taxon>Ostreoidea</taxon>
        <taxon>Ostreidae</taxon>
        <taxon>Crassostrea</taxon>
    </lineage>
</organism>
<feature type="transmembrane region" description="Helical" evidence="5">
    <location>
        <begin position="338"/>
        <end position="355"/>
    </location>
</feature>
<dbReference type="AlphaFoldDB" id="A0A8B8ADN5"/>
<evidence type="ECO:0000256" key="3">
    <source>
        <dbReference type="ARBA" id="ARBA00023315"/>
    </source>
</evidence>
<keyword evidence="7" id="KW-1185">Reference proteome</keyword>
<dbReference type="GO" id="GO:0012505">
    <property type="term" value="C:endomembrane system"/>
    <property type="evidence" value="ECO:0007669"/>
    <property type="project" value="TreeGrafter"/>
</dbReference>